<dbReference type="VEuPathDB" id="TriTrypDB:LdBPK_280340.1"/>
<dbReference type="VEuPathDB" id="TriTrypDB:LdCL_280009100"/>
<dbReference type="Proteomes" id="UP000318821">
    <property type="component" value="Unassembled WGS sequence"/>
</dbReference>
<accession>A0A504X3B7</accession>
<dbReference type="Proteomes" id="UP000601710">
    <property type="component" value="Chromosome 28"/>
</dbReference>
<reference evidence="3" key="1">
    <citation type="submission" date="2019-02" db="EMBL/GenBank/DDBJ databases">
        <title>FDA dAtabase for Regulatory Grade micrObial Sequences (FDA-ARGOS): Supporting development and validation of Infectious Disease Dx tests.</title>
        <authorList>
            <person name="Duncan R."/>
            <person name="Fisher C."/>
            <person name="Tallon L."/>
            <person name="Sadzewicz L."/>
            <person name="Sengamalay N."/>
            <person name="Ott S."/>
            <person name="Godinez A."/>
            <person name="Nagaraj S."/>
            <person name="Vavikolanu K."/>
            <person name="Vyas G."/>
            <person name="Nadendla S."/>
            <person name="Aluvathingal J."/>
            <person name="Sichtig H."/>
        </authorList>
    </citation>
    <scope>NUCLEOTIDE SEQUENCE [LARGE SCALE GENOMIC DNA]</scope>
    <source>
        <strain evidence="3">FDAARGOS_360</strain>
    </source>
</reference>
<evidence type="ECO:0000313" key="3">
    <source>
        <dbReference type="Proteomes" id="UP000318821"/>
    </source>
</evidence>
<sequence length="457" mass="50601">MADVQLSNSSNVKAVYAGHSLSLFMDLRPPAEVLATCSGSVVEDLPVTLSVMLRRIHSESETPLSFRCSSSHRLLTYVQCEDGAGGDAVQLGMSGNNLLKVTIDLATFPDRLQRLAAADVAAAEHALLDQSWVIGSRFRLSMQLRTRARAEWPPLVAPQWSESSDGCLVPTPCSHHMDNHDSAGVMRMREEFAAKGVSASPSIVRRNRPLSLYDKSAPRSQLKGPVYIDQELFPIVRILFVPQLYTEAIPTATAVLRSMTVQVGVERCRESRGGKPLRRALRDRSTKDNVAVLDRVPASSSTLDEESKALLQPYEAICLAFNAHVRQPSMTSVTAYNVAHARRLVVQDYTFEVMVTAARMKSETVETVQRAIQAYQYESGDADVLGMNLDEAVSSVEERFGYMKDAPSVDLMSFHHVVWEAMRACMVADVTSSALANELEDELDRYEDRINEILMDM</sequence>
<gene>
    <name evidence="2" type="ORF">CGC20_13875</name>
    <name evidence="1" type="ORF">LDHU3_28.0530</name>
</gene>
<name>A0A504X3B7_LEIDO</name>
<evidence type="ECO:0000313" key="1">
    <source>
        <dbReference type="EMBL" id="CAC5431424.1"/>
    </source>
</evidence>
<organism evidence="2 3">
    <name type="scientific">Leishmania donovani</name>
    <dbReference type="NCBI Taxonomy" id="5661"/>
    <lineage>
        <taxon>Eukaryota</taxon>
        <taxon>Discoba</taxon>
        <taxon>Euglenozoa</taxon>
        <taxon>Kinetoplastea</taxon>
        <taxon>Metakinetoplastina</taxon>
        <taxon>Trypanosomatida</taxon>
        <taxon>Trypanosomatidae</taxon>
        <taxon>Leishmaniinae</taxon>
        <taxon>Leishmania</taxon>
    </lineage>
</organism>
<evidence type="ECO:0000313" key="2">
    <source>
        <dbReference type="EMBL" id="TPP40590.1"/>
    </source>
</evidence>
<reference evidence="2" key="2">
    <citation type="submission" date="2019-02" db="EMBL/GenBank/DDBJ databases">
        <title>FDA dAtabase for Regulatory Grade micrObial Sequences (FDA-ARGOS): Supporting development and validation of Infectious Disease Dx tests.</title>
        <authorList>
            <person name="Duncan R."/>
            <person name="Fisher C."/>
            <person name="Tallon L.J."/>
            <person name="Sadzewicz L."/>
            <person name="Sengamalay N."/>
            <person name="Ott S."/>
            <person name="Godinez A."/>
            <person name="Nagaraj S."/>
            <person name="Nadendla S."/>
            <person name="Sichtig H."/>
        </authorList>
    </citation>
    <scope>NUCLEOTIDE SEQUENCE</scope>
    <source>
        <strain evidence="2">FDAARGOS_360</strain>
    </source>
</reference>
<dbReference type="AlphaFoldDB" id="A0A504X3B7"/>
<proteinExistence type="predicted"/>
<dbReference type="VEuPathDB" id="TriTrypDB:LDHU3_28.0530"/>
<protein>
    <submittedName>
        <fullName evidence="1">Hypothetical_protein</fullName>
    </submittedName>
</protein>
<reference evidence="1" key="3">
    <citation type="submission" date="2020-06" db="EMBL/GenBank/DDBJ databases">
        <authorList>
            <person name="Camacho E."/>
            <person name="Gonzalez-de la Fuente S."/>
            <person name="Rastrojo A."/>
            <person name="Peiro-Pastor R."/>
            <person name="Solana JC."/>
            <person name="Tabera L."/>
            <person name="Gamarro F."/>
            <person name="Carrasco-Ramiro F."/>
            <person name="Requena JM."/>
            <person name="Aguado B."/>
        </authorList>
    </citation>
    <scope>NUCLEOTIDE SEQUENCE</scope>
</reference>
<dbReference type="EMBL" id="LR812648">
    <property type="protein sequence ID" value="CAC5431424.1"/>
    <property type="molecule type" value="Genomic_DNA"/>
</dbReference>
<dbReference type="EMBL" id="RHLD01000012">
    <property type="protein sequence ID" value="TPP40590.1"/>
    <property type="molecule type" value="Genomic_DNA"/>
</dbReference>